<evidence type="ECO:0000256" key="2">
    <source>
        <dbReference type="ARBA" id="ARBA00022679"/>
    </source>
</evidence>
<evidence type="ECO:0000256" key="4">
    <source>
        <dbReference type="ARBA" id="ARBA00022737"/>
    </source>
</evidence>
<evidence type="ECO:0000259" key="9">
    <source>
        <dbReference type="PROSITE" id="PS51873"/>
    </source>
</evidence>
<keyword evidence="7" id="KW-0862">Zinc</keyword>
<feature type="compositionally biased region" description="Basic and acidic residues" evidence="8">
    <location>
        <begin position="103"/>
        <end position="115"/>
    </location>
</feature>
<dbReference type="AlphaFoldDB" id="A0A9P4QWZ3"/>
<dbReference type="CDD" id="cd20353">
    <property type="entry name" value="Rcat_RBR_RNF216"/>
    <property type="match status" value="1"/>
</dbReference>
<keyword evidence="11" id="KW-1185">Reference proteome</keyword>
<dbReference type="InterPro" id="IPR047546">
    <property type="entry name" value="Rcat_RBR_RNF216"/>
</dbReference>
<dbReference type="Proteomes" id="UP000799444">
    <property type="component" value="Unassembled WGS sequence"/>
</dbReference>
<comment type="caution">
    <text evidence="10">The sequence shown here is derived from an EMBL/GenBank/DDBJ whole genome shotgun (WGS) entry which is preliminary data.</text>
</comment>
<dbReference type="GO" id="GO:0016740">
    <property type="term" value="F:transferase activity"/>
    <property type="evidence" value="ECO:0007669"/>
    <property type="project" value="UniProtKB-KW"/>
</dbReference>
<evidence type="ECO:0000256" key="7">
    <source>
        <dbReference type="ARBA" id="ARBA00022833"/>
    </source>
</evidence>
<sequence length="565" mass="64712">MDDFYDLDTPSDIGNAFDLAGIEHVPDIDIPPDAPAIVPKLNETECLQVILNVLPDIAVDHVLSLIRERGVSSLETCQALIDRIFEDGPYPTESQASQRKRKREDDNNFEKGEHVSKTPDYFSEALELLKDRYIDIPVRHLEKTLRHDKTLWTTVLTIEEQLLNYNRKPRPFSKISRARAFRHSEAELRNSRFDQGLLIQELDAVRKRVEMDRAKRRKIEEAKRAEEMNLMQAQVNGEMNECLCCYDEFPSNRMTYCDGDVLHFLCLTCASKAVEAEMSLGRCRPSCFADTACHGTYNRRQLMEFLDEGSFERLERMQQQEDLIAAGLDLDECPFCDFKMQCPPLSIDKEFRCLNPGCRKISCRMCQKESHIPKSCAEAKKEANFTVRHQVEEAMTDALIRKCNQCKNPFVKESGCNKMRCSKCNNLQCYVCSEDIKDYNHFGDTHTTGRCPLHDNVEQRHETEVKKAEAEARARVRAENPDIPEEDLMVEVSESVQRAEADRRGLAQRAHADFPFYMQGQNLVRNPVPPPPLYPGAAVHAALNPAPFNGAMAQLRPEWHLAPLK</sequence>
<evidence type="ECO:0000256" key="1">
    <source>
        <dbReference type="ARBA" id="ARBA00004906"/>
    </source>
</evidence>
<dbReference type="PANTHER" id="PTHR22770:SF47">
    <property type="entry name" value="E3 UBIQUITIN-PROTEIN LIGASE RNF216"/>
    <property type="match status" value="1"/>
</dbReference>
<evidence type="ECO:0000256" key="8">
    <source>
        <dbReference type="SAM" id="MobiDB-lite"/>
    </source>
</evidence>
<evidence type="ECO:0000256" key="6">
    <source>
        <dbReference type="ARBA" id="ARBA00022786"/>
    </source>
</evidence>
<dbReference type="GO" id="GO:0008270">
    <property type="term" value="F:zinc ion binding"/>
    <property type="evidence" value="ECO:0007669"/>
    <property type="project" value="UniProtKB-KW"/>
</dbReference>
<dbReference type="InterPro" id="IPR044066">
    <property type="entry name" value="TRIAD_supradom"/>
</dbReference>
<comment type="pathway">
    <text evidence="1">Protein modification; protein ubiquitination.</text>
</comment>
<keyword evidence="4" id="KW-0677">Repeat</keyword>
<dbReference type="InterPro" id="IPR051628">
    <property type="entry name" value="LUBAC_E3_Ligases"/>
</dbReference>
<dbReference type="Pfam" id="PF26200">
    <property type="entry name" value="Rcat_RNF216"/>
    <property type="match status" value="1"/>
</dbReference>
<dbReference type="EMBL" id="ML996135">
    <property type="protein sequence ID" value="KAF2735468.1"/>
    <property type="molecule type" value="Genomic_DNA"/>
</dbReference>
<gene>
    <name evidence="10" type="ORF">EJ04DRAFT_434943</name>
</gene>
<proteinExistence type="predicted"/>
<organism evidence="10 11">
    <name type="scientific">Polyplosphaeria fusca</name>
    <dbReference type="NCBI Taxonomy" id="682080"/>
    <lineage>
        <taxon>Eukaryota</taxon>
        <taxon>Fungi</taxon>
        <taxon>Dikarya</taxon>
        <taxon>Ascomycota</taxon>
        <taxon>Pezizomycotina</taxon>
        <taxon>Dothideomycetes</taxon>
        <taxon>Pleosporomycetidae</taxon>
        <taxon>Pleosporales</taxon>
        <taxon>Tetraplosphaeriaceae</taxon>
        <taxon>Polyplosphaeria</taxon>
    </lineage>
</organism>
<dbReference type="CDD" id="cd20339">
    <property type="entry name" value="BRcat_RBR_RNF216"/>
    <property type="match status" value="1"/>
</dbReference>
<name>A0A9P4QWZ3_9PLEO</name>
<dbReference type="OrthoDB" id="10009520at2759"/>
<reference evidence="10" key="1">
    <citation type="journal article" date="2020" name="Stud. Mycol.">
        <title>101 Dothideomycetes genomes: a test case for predicting lifestyles and emergence of pathogens.</title>
        <authorList>
            <person name="Haridas S."/>
            <person name="Albert R."/>
            <person name="Binder M."/>
            <person name="Bloem J."/>
            <person name="Labutti K."/>
            <person name="Salamov A."/>
            <person name="Andreopoulos B."/>
            <person name="Baker S."/>
            <person name="Barry K."/>
            <person name="Bills G."/>
            <person name="Bluhm B."/>
            <person name="Cannon C."/>
            <person name="Castanera R."/>
            <person name="Culley D."/>
            <person name="Daum C."/>
            <person name="Ezra D."/>
            <person name="Gonzalez J."/>
            <person name="Henrissat B."/>
            <person name="Kuo A."/>
            <person name="Liang C."/>
            <person name="Lipzen A."/>
            <person name="Lutzoni F."/>
            <person name="Magnuson J."/>
            <person name="Mondo S."/>
            <person name="Nolan M."/>
            <person name="Ohm R."/>
            <person name="Pangilinan J."/>
            <person name="Park H.-J."/>
            <person name="Ramirez L."/>
            <person name="Alfaro M."/>
            <person name="Sun H."/>
            <person name="Tritt A."/>
            <person name="Yoshinaga Y."/>
            <person name="Zwiers L.-H."/>
            <person name="Turgeon B."/>
            <person name="Goodwin S."/>
            <person name="Spatafora J."/>
            <person name="Crous P."/>
            <person name="Grigoriev I."/>
        </authorList>
    </citation>
    <scope>NUCLEOTIDE SEQUENCE</scope>
    <source>
        <strain evidence="10">CBS 125425</strain>
    </source>
</reference>
<dbReference type="InterPro" id="IPR047545">
    <property type="entry name" value="BRcat_RBR_RNF216"/>
</dbReference>
<dbReference type="PROSITE" id="PS51873">
    <property type="entry name" value="TRIAD"/>
    <property type="match status" value="1"/>
</dbReference>
<keyword evidence="5" id="KW-0863">Zinc-finger</keyword>
<keyword evidence="6" id="KW-0833">Ubl conjugation pathway</keyword>
<feature type="region of interest" description="Disordered" evidence="8">
    <location>
        <begin position="90"/>
        <end position="115"/>
    </location>
</feature>
<evidence type="ECO:0000256" key="3">
    <source>
        <dbReference type="ARBA" id="ARBA00022723"/>
    </source>
</evidence>
<evidence type="ECO:0000313" key="11">
    <source>
        <dbReference type="Proteomes" id="UP000799444"/>
    </source>
</evidence>
<evidence type="ECO:0000256" key="5">
    <source>
        <dbReference type="ARBA" id="ARBA00022771"/>
    </source>
</evidence>
<keyword evidence="2" id="KW-0808">Transferase</keyword>
<dbReference type="Gene3D" id="1.20.120.1750">
    <property type="match status" value="1"/>
</dbReference>
<protein>
    <recommendedName>
        <fullName evidence="9">RING-type domain-containing protein</fullName>
    </recommendedName>
</protein>
<accession>A0A9P4QWZ3</accession>
<dbReference type="SUPFAM" id="SSF57850">
    <property type="entry name" value="RING/U-box"/>
    <property type="match status" value="1"/>
</dbReference>
<dbReference type="PANTHER" id="PTHR22770">
    <property type="entry name" value="UBIQUITIN CONJUGATING ENZYME 7 INTERACTING PROTEIN-RELATED"/>
    <property type="match status" value="1"/>
</dbReference>
<evidence type="ECO:0000313" key="10">
    <source>
        <dbReference type="EMBL" id="KAF2735468.1"/>
    </source>
</evidence>
<keyword evidence="3" id="KW-0479">Metal-binding</keyword>
<feature type="domain" description="RING-type" evidence="9">
    <location>
        <begin position="238"/>
        <end position="452"/>
    </location>
</feature>